<evidence type="ECO:0000256" key="1">
    <source>
        <dbReference type="ARBA" id="ARBA00001946"/>
    </source>
</evidence>
<comment type="cofactor">
    <cofactor evidence="1 8">
        <name>Mg(2+)</name>
        <dbReference type="ChEBI" id="CHEBI:18420"/>
    </cofactor>
</comment>
<evidence type="ECO:0000313" key="10">
    <source>
        <dbReference type="Proteomes" id="UP000662783"/>
    </source>
</evidence>
<name>A0A974WH11_9BACT</name>
<dbReference type="PANTHER" id="PTHR37311">
    <property type="entry name" value="2-PHOSPHOSULFOLACTATE PHOSPHATASE-RELATED"/>
    <property type="match status" value="1"/>
</dbReference>
<comment type="similarity">
    <text evidence="2 8">Belongs to the ComB family.</text>
</comment>
<keyword evidence="6 8" id="KW-0460">Magnesium</keyword>
<evidence type="ECO:0000256" key="2">
    <source>
        <dbReference type="ARBA" id="ARBA00009997"/>
    </source>
</evidence>
<dbReference type="GO" id="GO:0050532">
    <property type="term" value="F:2-phosphosulfolactate phosphatase activity"/>
    <property type="evidence" value="ECO:0007669"/>
    <property type="project" value="UniProtKB-UniRule"/>
</dbReference>
<dbReference type="EMBL" id="CP070608">
    <property type="protein sequence ID" value="QSE97729.1"/>
    <property type="molecule type" value="Genomic_DNA"/>
</dbReference>
<dbReference type="HAMAP" id="MF_00490">
    <property type="entry name" value="ComB"/>
    <property type="match status" value="1"/>
</dbReference>
<evidence type="ECO:0000256" key="3">
    <source>
        <dbReference type="ARBA" id="ARBA00012953"/>
    </source>
</evidence>
<dbReference type="Gene3D" id="3.90.1560.10">
    <property type="entry name" value="ComB-like"/>
    <property type="match status" value="1"/>
</dbReference>
<keyword evidence="5 8" id="KW-0378">Hydrolase</keyword>
<protein>
    <recommendedName>
        <fullName evidence="4 8">Probable 2-phosphosulfolactate phosphatase</fullName>
        <ecNumber evidence="3 8">3.1.3.71</ecNumber>
    </recommendedName>
</protein>
<dbReference type="AlphaFoldDB" id="A0A974WH11"/>
<evidence type="ECO:0000313" key="9">
    <source>
        <dbReference type="EMBL" id="QSE97729.1"/>
    </source>
</evidence>
<evidence type="ECO:0000256" key="8">
    <source>
        <dbReference type="HAMAP-Rule" id="MF_00490"/>
    </source>
</evidence>
<evidence type="ECO:0000256" key="4">
    <source>
        <dbReference type="ARBA" id="ARBA00021948"/>
    </source>
</evidence>
<dbReference type="Proteomes" id="UP000662783">
    <property type="component" value="Chromosome"/>
</dbReference>
<reference evidence="9" key="1">
    <citation type="submission" date="2021-02" db="EMBL/GenBank/DDBJ databases">
        <title>Fulvivirga sp. S481 isolated from sea water.</title>
        <authorList>
            <person name="Bae S.S."/>
            <person name="Baek K."/>
        </authorList>
    </citation>
    <scope>NUCLEOTIDE SEQUENCE</scope>
    <source>
        <strain evidence="9">S481</strain>
    </source>
</reference>
<evidence type="ECO:0000256" key="6">
    <source>
        <dbReference type="ARBA" id="ARBA00022842"/>
    </source>
</evidence>
<dbReference type="KEGG" id="fuv:JR347_01175"/>
<dbReference type="InterPro" id="IPR005238">
    <property type="entry name" value="ComB-like"/>
</dbReference>
<dbReference type="SUPFAM" id="SSF142823">
    <property type="entry name" value="ComB-like"/>
    <property type="match status" value="1"/>
</dbReference>
<keyword evidence="10" id="KW-1185">Reference proteome</keyword>
<comment type="catalytic activity">
    <reaction evidence="7 8">
        <text>(2R)-O-phospho-3-sulfolactate + H2O = (2R)-3-sulfolactate + phosphate</text>
        <dbReference type="Rhea" id="RHEA:23416"/>
        <dbReference type="ChEBI" id="CHEBI:15377"/>
        <dbReference type="ChEBI" id="CHEBI:15597"/>
        <dbReference type="ChEBI" id="CHEBI:43474"/>
        <dbReference type="ChEBI" id="CHEBI:58738"/>
        <dbReference type="EC" id="3.1.3.71"/>
    </reaction>
</comment>
<gene>
    <name evidence="8" type="primary">comB</name>
    <name evidence="9" type="ORF">JR347_01175</name>
</gene>
<dbReference type="Pfam" id="PF04029">
    <property type="entry name" value="2-ph_phosp"/>
    <property type="match status" value="1"/>
</dbReference>
<evidence type="ECO:0000256" key="5">
    <source>
        <dbReference type="ARBA" id="ARBA00022801"/>
    </source>
</evidence>
<dbReference type="EC" id="3.1.3.71" evidence="3 8"/>
<evidence type="ECO:0000256" key="7">
    <source>
        <dbReference type="ARBA" id="ARBA00033711"/>
    </source>
</evidence>
<sequence>MKTVDVCLSPDLIHLYDVTDKVVVVVDILRATSCMTAGLASGVKSITPFENLEQCQRMKTEGYLIAGERNGEKVEGFDLGNSPFDYMDEKVKGKKVAVTTTNGTVAIEKSRRSIEVIIGSFLNISSVARYVLAQKQNVLILCAGWKGKVNLEDSLFAGALVDRIIDQFDYETDAPLLARSGYLQMKDDLLGQIKNSSHARRLNRLNVIKDIEYCLTEDVFDVVPKLKDGELVV</sequence>
<dbReference type="FunFam" id="3.90.1560.10:FF:000001">
    <property type="entry name" value="Probable 2-phosphosulfolactate phosphatase"/>
    <property type="match status" value="1"/>
</dbReference>
<accession>A0A974WH11</accession>
<dbReference type="GO" id="GO:0000287">
    <property type="term" value="F:magnesium ion binding"/>
    <property type="evidence" value="ECO:0007669"/>
    <property type="project" value="UniProtKB-UniRule"/>
</dbReference>
<dbReference type="RefSeq" id="WP_205722238.1">
    <property type="nucleotide sequence ID" value="NZ_CP070608.1"/>
</dbReference>
<dbReference type="PANTHER" id="PTHR37311:SF1">
    <property type="entry name" value="2-PHOSPHOSULFOLACTATE PHOSPHATASE-RELATED"/>
    <property type="match status" value="1"/>
</dbReference>
<dbReference type="InterPro" id="IPR036702">
    <property type="entry name" value="ComB-like_sf"/>
</dbReference>
<dbReference type="GO" id="GO:0050545">
    <property type="term" value="F:sulfopyruvate decarboxylase activity"/>
    <property type="evidence" value="ECO:0007669"/>
    <property type="project" value="TreeGrafter"/>
</dbReference>
<organism evidence="9 10">
    <name type="scientific">Fulvivirga lutea</name>
    <dbReference type="NCBI Taxonomy" id="2810512"/>
    <lineage>
        <taxon>Bacteria</taxon>
        <taxon>Pseudomonadati</taxon>
        <taxon>Bacteroidota</taxon>
        <taxon>Cytophagia</taxon>
        <taxon>Cytophagales</taxon>
        <taxon>Fulvivirgaceae</taxon>
        <taxon>Fulvivirga</taxon>
    </lineage>
</organism>
<proteinExistence type="inferred from homology"/>